<evidence type="ECO:0000256" key="1">
    <source>
        <dbReference type="SAM" id="Phobius"/>
    </source>
</evidence>
<dbReference type="Proteomes" id="UP000292695">
    <property type="component" value="Unassembled WGS sequence"/>
</dbReference>
<name>A0A4R0IJ57_9ACTN</name>
<dbReference type="RefSeq" id="WP_131293577.1">
    <property type="nucleotide sequence ID" value="NZ_SJKA01000011.1"/>
</dbReference>
<keyword evidence="1" id="KW-0472">Membrane</keyword>
<keyword evidence="1" id="KW-0812">Transmembrane</keyword>
<proteinExistence type="predicted"/>
<evidence type="ECO:0000313" key="3">
    <source>
        <dbReference type="Proteomes" id="UP000292695"/>
    </source>
</evidence>
<reference evidence="2 3" key="1">
    <citation type="submission" date="2019-02" db="EMBL/GenBank/DDBJ databases">
        <title>Kribbella capetownensis sp. nov. and Kribbella speibonae sp. nov., isolated from soil.</title>
        <authorList>
            <person name="Curtis S.M."/>
            <person name="Norton I."/>
            <person name="Everest G.J."/>
            <person name="Meyers P.R."/>
        </authorList>
    </citation>
    <scope>NUCLEOTIDE SEQUENCE [LARGE SCALE GENOMIC DNA]</scope>
    <source>
        <strain evidence="2 3">DSM 27082</strain>
    </source>
</reference>
<keyword evidence="1" id="KW-1133">Transmembrane helix</keyword>
<dbReference type="AlphaFoldDB" id="A0A4R0IJ57"/>
<accession>A0A4R0IJ57</accession>
<comment type="caution">
    <text evidence="2">The sequence shown here is derived from an EMBL/GenBank/DDBJ whole genome shotgun (WGS) entry which is preliminary data.</text>
</comment>
<protein>
    <recommendedName>
        <fullName evidence="4">DUF1453 domain-containing protein</fullName>
    </recommendedName>
</protein>
<organism evidence="2 3">
    <name type="scientific">Kribbella sindirgiensis</name>
    <dbReference type="NCBI Taxonomy" id="1124744"/>
    <lineage>
        <taxon>Bacteria</taxon>
        <taxon>Bacillati</taxon>
        <taxon>Actinomycetota</taxon>
        <taxon>Actinomycetes</taxon>
        <taxon>Propionibacteriales</taxon>
        <taxon>Kribbellaceae</taxon>
        <taxon>Kribbella</taxon>
    </lineage>
</organism>
<dbReference type="OrthoDB" id="3694610at2"/>
<gene>
    <name evidence="2" type="ORF">E0H50_28330</name>
</gene>
<sequence>MSAVLGILIGLLVLVRVIGKQVTGSLVTQKSLVGMPLILLGVGVLSLSSAVHSASTGELAFLALNCVVLLGAGFARGASIRLTQTADGMYQKGTVPTLLLWLLTIALRVGASFASAALWPHSTFSRSAIALTVGLTIGAQNAMIYRRSLAMNIPLAAQRA</sequence>
<evidence type="ECO:0000313" key="2">
    <source>
        <dbReference type="EMBL" id="TCC28735.1"/>
    </source>
</evidence>
<dbReference type="EMBL" id="SJKA01000011">
    <property type="protein sequence ID" value="TCC28735.1"/>
    <property type="molecule type" value="Genomic_DNA"/>
</dbReference>
<feature type="transmembrane region" description="Helical" evidence="1">
    <location>
        <begin position="98"/>
        <end position="119"/>
    </location>
</feature>
<feature type="transmembrane region" description="Helical" evidence="1">
    <location>
        <begin position="29"/>
        <end position="47"/>
    </location>
</feature>
<keyword evidence="3" id="KW-1185">Reference proteome</keyword>
<evidence type="ECO:0008006" key="4">
    <source>
        <dbReference type="Google" id="ProtNLM"/>
    </source>
</evidence>
<feature type="transmembrane region" description="Helical" evidence="1">
    <location>
        <begin position="59"/>
        <end position="78"/>
    </location>
</feature>